<name>A0A077S577_WHEAT</name>
<dbReference type="AlphaFoldDB" id="A0A077S577"/>
<evidence type="ECO:0000256" key="1">
    <source>
        <dbReference type="SAM" id="MobiDB-lite"/>
    </source>
</evidence>
<dbReference type="HOGENOM" id="CLU_1087457_0_0_1"/>
<reference evidence="2" key="1">
    <citation type="journal article" date="2014" name="Science">
        <title>Structural and functional partitioning of bread wheat chromosome 3B.</title>
        <authorList>
            <person name="Choulet F."/>
            <person name="Alberti A."/>
            <person name="Theil S."/>
            <person name="Glover N."/>
            <person name="Barbe V."/>
            <person name="Daron J."/>
            <person name="Pingault L."/>
            <person name="Sourdille P."/>
            <person name="Couloux A."/>
            <person name="Paux E."/>
            <person name="Leroy P."/>
            <person name="Mangenot S."/>
            <person name="Guilhot N."/>
            <person name="Le Gouis J."/>
            <person name="Balfourier F."/>
            <person name="Alaux M."/>
            <person name="Jamilloux V."/>
            <person name="Poulain J."/>
            <person name="Durand C."/>
            <person name="Bellec A."/>
            <person name="Gaspin C."/>
            <person name="Safar J."/>
            <person name="Dolezel J."/>
            <person name="Rogers J."/>
            <person name="Vandepoele K."/>
            <person name="Aury J.M."/>
            <person name="Mayer K."/>
            <person name="Berges H."/>
            <person name="Quesneville H."/>
            <person name="Wincker P."/>
            <person name="Feuillet C."/>
        </authorList>
    </citation>
    <scope>NUCLEOTIDE SEQUENCE</scope>
</reference>
<dbReference type="EMBL" id="HG670306">
    <property type="protein sequence ID" value="CDM85081.1"/>
    <property type="molecule type" value="Genomic_DNA"/>
</dbReference>
<proteinExistence type="predicted"/>
<evidence type="ECO:0000313" key="2">
    <source>
        <dbReference type="EMBL" id="CDM85081.1"/>
    </source>
</evidence>
<feature type="region of interest" description="Disordered" evidence="1">
    <location>
        <begin position="104"/>
        <end position="128"/>
    </location>
</feature>
<sequence length="256" mass="28119">MTDAQRRLASVSATHGAAGSEGSGCVRLGKQRVRWSRLGARIGEMRTRGATATTSAANTEVNDVAQQNTIAFVSYITHFCVFKPYCQYIPSGMEYPVLSRKLRPSGAAGGERAEDPRGEATGGAGEHDPCPMYGHIPHGFYKDQMQGFFQELGAIKKRVSIVWNRKVFYTALKISGNIESRIAATPSPYNMAKSVCFVEHTAHNLKHFFMALSKNSVVVGWKTSSIRRQHELPKCRLALKPDGVFLAANLGRKTLK</sequence>
<accession>A0A077S577</accession>
<protein>
    <submittedName>
        <fullName evidence="2">Uncharacterized protein</fullName>
    </submittedName>
</protein>
<organism evidence="2">
    <name type="scientific">Triticum aestivum</name>
    <name type="common">Wheat</name>
    <dbReference type="NCBI Taxonomy" id="4565"/>
    <lineage>
        <taxon>Eukaryota</taxon>
        <taxon>Viridiplantae</taxon>
        <taxon>Streptophyta</taxon>
        <taxon>Embryophyta</taxon>
        <taxon>Tracheophyta</taxon>
        <taxon>Spermatophyta</taxon>
        <taxon>Magnoliopsida</taxon>
        <taxon>Liliopsida</taxon>
        <taxon>Poales</taxon>
        <taxon>Poaceae</taxon>
        <taxon>BOP clade</taxon>
        <taxon>Pooideae</taxon>
        <taxon>Triticodae</taxon>
        <taxon>Triticeae</taxon>
        <taxon>Triticinae</taxon>
        <taxon>Triticum</taxon>
    </lineage>
</organism>
<gene>
    <name evidence="2" type="ORF">TRAES_3BF021500030CFD_c1</name>
</gene>